<evidence type="ECO:0000256" key="4">
    <source>
        <dbReference type="ARBA" id="ARBA00023157"/>
    </source>
</evidence>
<keyword evidence="10" id="KW-1185">Reference proteome</keyword>
<dbReference type="Pfam" id="PF00354">
    <property type="entry name" value="Pentaxin"/>
    <property type="match status" value="1"/>
</dbReference>
<evidence type="ECO:0000256" key="5">
    <source>
        <dbReference type="ARBA" id="ARBA00023180"/>
    </source>
</evidence>
<dbReference type="InterPro" id="IPR030476">
    <property type="entry name" value="Pentaxin_CS"/>
</dbReference>
<evidence type="ECO:0000256" key="3">
    <source>
        <dbReference type="ARBA" id="ARBA00022837"/>
    </source>
</evidence>
<sequence length="445" mass="47344">MLGQLAGSSSRGWPQQQLGHVGAPGGHRGSLGEDAPAGWTWAHPAGRLLHPAPLQFRRFQEVTLSHLQSIARNYNISYNIDRRFQVLAEQAEAADTARAAGAEPHRLWDTVRTQQEPRGSVPPSTASPWPLKARQRPQEEGHQLLVETGTTGMPMEDTEPLRDAQAVTAVLSASATGPQEQLGTGRCWPQRGGCFLLPPGLAGGDGSYRGCMAPAGAPGTFVLAALAERCFPSPACGVGSVLLFPSASSSSAATLRPGFHAGLWALSFCTWVLTPVPRLGTILSYASKDGDSKVAVHGQDKDPGSMRFVIGDTAFRELPVTPLLDGKWHHLCLTWSSHQGQYRFYVDRRLLAAGSGFQQGYEIPAGGSLVLGQLQGHIRAGFSPTGAFVGRLAGLALWSRALLPGEVASMATGRGLPHRPLLTLSNASLQGEVQRVVCTCLEHCP</sequence>
<dbReference type="AlphaFoldDB" id="A0A8C3CXG4"/>
<evidence type="ECO:0000259" key="8">
    <source>
        <dbReference type="PROSITE" id="PS51828"/>
    </source>
</evidence>
<dbReference type="SUPFAM" id="SSF49899">
    <property type="entry name" value="Concanavalin A-like lectins/glucanases"/>
    <property type="match status" value="1"/>
</dbReference>
<dbReference type="GO" id="GO:0046872">
    <property type="term" value="F:metal ion binding"/>
    <property type="evidence" value="ECO:0007669"/>
    <property type="project" value="UniProtKB-KW"/>
</dbReference>
<feature type="region of interest" description="Disordered" evidence="7">
    <location>
        <begin position="97"/>
        <end position="138"/>
    </location>
</feature>
<dbReference type="SMART" id="SM00159">
    <property type="entry name" value="PTX"/>
    <property type="match status" value="1"/>
</dbReference>
<proteinExistence type="predicted"/>
<evidence type="ECO:0000313" key="10">
    <source>
        <dbReference type="Proteomes" id="UP000694556"/>
    </source>
</evidence>
<protein>
    <submittedName>
        <fullName evidence="9">Pentraxin 4</fullName>
    </submittedName>
</protein>
<evidence type="ECO:0000256" key="1">
    <source>
        <dbReference type="ARBA" id="ARBA00001913"/>
    </source>
</evidence>
<dbReference type="PANTHER" id="PTHR19277">
    <property type="entry name" value="PENTRAXIN"/>
    <property type="match status" value="1"/>
</dbReference>
<evidence type="ECO:0000256" key="6">
    <source>
        <dbReference type="PROSITE-ProRule" id="PRU01172"/>
    </source>
</evidence>
<reference evidence="9" key="3">
    <citation type="submission" date="2025-09" db="UniProtKB">
        <authorList>
            <consortium name="Ensembl"/>
        </authorList>
    </citation>
    <scope>IDENTIFICATION</scope>
</reference>
<evidence type="ECO:0000256" key="2">
    <source>
        <dbReference type="ARBA" id="ARBA00022723"/>
    </source>
</evidence>
<accession>A0A8C3CXG4</accession>
<dbReference type="Gene3D" id="2.60.120.200">
    <property type="match status" value="1"/>
</dbReference>
<dbReference type="InterPro" id="IPR051360">
    <property type="entry name" value="Neuronal_Pentraxin_Related"/>
</dbReference>
<comment type="cofactor">
    <cofactor evidence="1">
        <name>Ca(2+)</name>
        <dbReference type="ChEBI" id="CHEBI:29108"/>
    </cofactor>
</comment>
<dbReference type="PROSITE" id="PS00289">
    <property type="entry name" value="PTX_1"/>
    <property type="match status" value="1"/>
</dbReference>
<keyword evidence="5" id="KW-0325">Glycoprotein</keyword>
<feature type="region of interest" description="Disordered" evidence="7">
    <location>
        <begin position="1"/>
        <end position="34"/>
    </location>
</feature>
<dbReference type="PROSITE" id="PS51828">
    <property type="entry name" value="PTX_2"/>
    <property type="match status" value="1"/>
</dbReference>
<keyword evidence="2" id="KW-0479">Metal-binding</keyword>
<reference evidence="9" key="2">
    <citation type="submission" date="2025-08" db="UniProtKB">
        <authorList>
            <consortium name="Ensembl"/>
        </authorList>
    </citation>
    <scope>IDENTIFICATION</scope>
</reference>
<keyword evidence="4" id="KW-1015">Disulfide bond</keyword>
<evidence type="ECO:0000256" key="7">
    <source>
        <dbReference type="SAM" id="MobiDB-lite"/>
    </source>
</evidence>
<comment type="caution">
    <text evidence="6">Lacks conserved residue(s) required for the propagation of feature annotation.</text>
</comment>
<name>A0A8C3CXG4_CAIMO</name>
<evidence type="ECO:0000313" key="9">
    <source>
        <dbReference type="Ensembl" id="ENSCMMP00000026873.1"/>
    </source>
</evidence>
<dbReference type="Ensembl" id="ENSCMMT00000029344.1">
    <property type="protein sequence ID" value="ENSCMMP00000026873.1"/>
    <property type="gene ID" value="ENSCMMG00000016498.1"/>
</dbReference>
<dbReference type="Proteomes" id="UP000694556">
    <property type="component" value="Chromosome 15"/>
</dbReference>
<organism evidence="9 10">
    <name type="scientific">Cairina moschata</name>
    <name type="common">Muscovy duck</name>
    <dbReference type="NCBI Taxonomy" id="8855"/>
    <lineage>
        <taxon>Eukaryota</taxon>
        <taxon>Metazoa</taxon>
        <taxon>Chordata</taxon>
        <taxon>Craniata</taxon>
        <taxon>Vertebrata</taxon>
        <taxon>Euteleostomi</taxon>
        <taxon>Archelosauria</taxon>
        <taxon>Archosauria</taxon>
        <taxon>Dinosauria</taxon>
        <taxon>Saurischia</taxon>
        <taxon>Theropoda</taxon>
        <taxon>Coelurosauria</taxon>
        <taxon>Aves</taxon>
        <taxon>Neognathae</taxon>
        <taxon>Galloanserae</taxon>
        <taxon>Anseriformes</taxon>
        <taxon>Anatidae</taxon>
        <taxon>Anatinae</taxon>
        <taxon>Cairina</taxon>
    </lineage>
</organism>
<feature type="compositionally biased region" description="Polar residues" evidence="7">
    <location>
        <begin position="111"/>
        <end position="127"/>
    </location>
</feature>
<keyword evidence="3" id="KW-0106">Calcium</keyword>
<feature type="compositionally biased region" description="Polar residues" evidence="7">
    <location>
        <begin position="1"/>
        <end position="18"/>
    </location>
</feature>
<reference evidence="9" key="1">
    <citation type="submission" date="2018-09" db="EMBL/GenBank/DDBJ databases">
        <title>Common duck and Muscovy duck high density SNP chip.</title>
        <authorList>
            <person name="Vignal A."/>
            <person name="Thebault N."/>
            <person name="Warren W.C."/>
        </authorList>
    </citation>
    <scope>NUCLEOTIDE SEQUENCE [LARGE SCALE GENOMIC DNA]</scope>
</reference>
<dbReference type="PRINTS" id="PR00895">
    <property type="entry name" value="PENTAXIN"/>
</dbReference>
<dbReference type="PANTHER" id="PTHR19277:SF122">
    <property type="entry name" value="PENTRAXIN-4"/>
    <property type="match status" value="1"/>
</dbReference>
<dbReference type="InterPro" id="IPR001759">
    <property type="entry name" value="PTX_dom"/>
</dbReference>
<dbReference type="InterPro" id="IPR013320">
    <property type="entry name" value="ConA-like_dom_sf"/>
</dbReference>
<feature type="domain" description="Pentraxin (PTX)" evidence="8">
    <location>
        <begin position="238"/>
        <end position="440"/>
    </location>
</feature>